<comment type="caution">
    <text evidence="1">The sequence shown here is derived from an EMBL/GenBank/DDBJ whole genome shotgun (WGS) entry which is preliminary data.</text>
</comment>
<dbReference type="AlphaFoldDB" id="A0AAV3FF49"/>
<dbReference type="Proteomes" id="UP000005358">
    <property type="component" value="Chromosome"/>
</dbReference>
<evidence type="ECO:0000313" key="2">
    <source>
        <dbReference type="Proteomes" id="UP000005358"/>
    </source>
</evidence>
<evidence type="ECO:0008006" key="3">
    <source>
        <dbReference type="Google" id="ProtNLM"/>
    </source>
</evidence>
<dbReference type="Gene3D" id="3.40.50.1000">
    <property type="entry name" value="HAD superfamily/HAD-like"/>
    <property type="match status" value="1"/>
</dbReference>
<proteinExistence type="predicted"/>
<dbReference type="InterPro" id="IPR023214">
    <property type="entry name" value="HAD_sf"/>
</dbReference>
<evidence type="ECO:0000313" key="1">
    <source>
        <dbReference type="EMBL" id="EIA17755.1"/>
    </source>
</evidence>
<sequence length="291" mass="33125">MNKGYRAIFFDWDGTAVTSRKAPVDEIVSRMKGLLNKGIKLAIISGTTIENIAGGRLQDYFTEKELENLFLGLGRGAYNYKFNKNKNLELFNNMIPEKSVLLDVHKACFDIHMKLLEDYDYKTDIVFSRPNYCKIDLMVDNNRGEQLFLQENEVDILKENLIRHGFNEGILGLIKISEEIGEKYGLDLVVTTDAKYLEVGVSSKSDNINTILRYFKDEFGILPEECSFWGDEYIGIDEGLYGSDSFMITDSSKSGDFFDVSNLKGKRPEEVIILSGGVERFLEFLSSQENL</sequence>
<name>A0AAV3FF49_CLOPF</name>
<dbReference type="EMBL" id="AFES01000015">
    <property type="protein sequence ID" value="EIA17755.1"/>
    <property type="molecule type" value="Genomic_DNA"/>
</dbReference>
<protein>
    <recommendedName>
        <fullName evidence="3">HAD family hydrolase</fullName>
    </recommendedName>
</protein>
<dbReference type="CDD" id="cd01427">
    <property type="entry name" value="HAD_like"/>
    <property type="match status" value="1"/>
</dbReference>
<dbReference type="RefSeq" id="WP_003480853.1">
    <property type="nucleotide sequence ID" value="NZ_CM001477.1"/>
</dbReference>
<organism evidence="1 2">
    <name type="scientific">Clostridium perfringens F262</name>
    <dbReference type="NCBI Taxonomy" id="883064"/>
    <lineage>
        <taxon>Bacteria</taxon>
        <taxon>Bacillati</taxon>
        <taxon>Bacillota</taxon>
        <taxon>Clostridia</taxon>
        <taxon>Eubacteriales</taxon>
        <taxon>Clostridiaceae</taxon>
        <taxon>Clostridium</taxon>
    </lineage>
</organism>
<dbReference type="InterPro" id="IPR036412">
    <property type="entry name" value="HAD-like_sf"/>
</dbReference>
<gene>
    <name evidence="1" type="ORF">HA1_05452</name>
</gene>
<reference evidence="1 2" key="1">
    <citation type="journal article" date="2012" name="PLoS ONE">
        <title>Genome Sequencing and Analysis of a Type A Clostridium perfringens Isolate from a Case of Bovine Clostridial Abomasitis.</title>
        <authorList>
            <person name="Nowell V.J."/>
            <person name="Kropinski A.M."/>
            <person name="Songer J.G."/>
            <person name="Macinnes J.I."/>
            <person name="Parreira V.R."/>
            <person name="Prescott J.F."/>
        </authorList>
    </citation>
    <scope>NUCLEOTIDE SEQUENCE [LARGE SCALE GENOMIC DNA]</scope>
    <source>
        <strain evidence="1 2">F262</strain>
    </source>
</reference>
<dbReference type="SUPFAM" id="SSF56784">
    <property type="entry name" value="HAD-like"/>
    <property type="match status" value="1"/>
</dbReference>
<accession>A0AAV3FF49</accession>